<dbReference type="SUPFAM" id="SSF52047">
    <property type="entry name" value="RNI-like"/>
    <property type="match status" value="1"/>
</dbReference>
<evidence type="ECO:0008006" key="4">
    <source>
        <dbReference type="Google" id="ProtNLM"/>
    </source>
</evidence>
<feature type="region of interest" description="Disordered" evidence="1">
    <location>
        <begin position="205"/>
        <end position="242"/>
    </location>
</feature>
<feature type="compositionally biased region" description="Acidic residues" evidence="1">
    <location>
        <begin position="231"/>
        <end position="242"/>
    </location>
</feature>
<dbReference type="InterPro" id="IPR032675">
    <property type="entry name" value="LRR_dom_sf"/>
</dbReference>
<dbReference type="Proteomes" id="UP000078284">
    <property type="component" value="Chromosome 4"/>
</dbReference>
<proteinExistence type="predicted"/>
<dbReference type="ExpressionAtlas" id="A0A178V1N7">
    <property type="expression patterns" value="baseline and differential"/>
</dbReference>
<protein>
    <recommendedName>
        <fullName evidence="4">RNI-like superfamily protein</fullName>
    </recommendedName>
</protein>
<name>A0A178V1N7_ARATH</name>
<organism evidence="2 3">
    <name type="scientific">Arabidopsis thaliana</name>
    <name type="common">Mouse-ear cress</name>
    <dbReference type="NCBI Taxonomy" id="3702"/>
    <lineage>
        <taxon>Eukaryota</taxon>
        <taxon>Viridiplantae</taxon>
        <taxon>Streptophyta</taxon>
        <taxon>Embryophyta</taxon>
        <taxon>Tracheophyta</taxon>
        <taxon>Spermatophyta</taxon>
        <taxon>Magnoliopsida</taxon>
        <taxon>eudicotyledons</taxon>
        <taxon>Gunneridae</taxon>
        <taxon>Pentapetalae</taxon>
        <taxon>rosids</taxon>
        <taxon>malvids</taxon>
        <taxon>Brassicales</taxon>
        <taxon>Brassicaceae</taxon>
        <taxon>Camelineae</taxon>
        <taxon>Arabidopsis</taxon>
    </lineage>
</organism>
<sequence>MIDCESLSPVLSACLNLTDLKIVGLISGSRDNPLEQLGLLTRNCRLIEHLFIEIYGAAGLITDSSLLEFAANCPNLISISLLGFLLNDAILQKIIKGFRRLKHINLSSSPEISGCFFRGLELCGKDSPLETLILRDCYILKESEVLLFLNSLLAGDFKYIRLIDVSNVDGLVRDGGNRTFEPRFPIEELKKQRSNVTFVAIFESQSSLSSSSSGEVYSDGTSSWTSNYNSAEEEHDNDLDSI</sequence>
<reference evidence="3" key="1">
    <citation type="journal article" date="2016" name="Proc. Natl. Acad. Sci. U.S.A.">
        <title>Chromosome-level assembly of Arabidopsis thaliana Ler reveals the extent of translocation and inversion polymorphisms.</title>
        <authorList>
            <person name="Zapata L."/>
            <person name="Ding J."/>
            <person name="Willing E.M."/>
            <person name="Hartwig B."/>
            <person name="Bezdan D."/>
            <person name="Jiao W.B."/>
            <person name="Patel V."/>
            <person name="Velikkakam James G."/>
            <person name="Koornneef M."/>
            <person name="Ossowski S."/>
            <person name="Schneeberger K."/>
        </authorList>
    </citation>
    <scope>NUCLEOTIDE SEQUENCE [LARGE SCALE GENOMIC DNA]</scope>
    <source>
        <strain evidence="3">cv. Landsberg erecta</strain>
    </source>
</reference>
<dbReference type="EMBL" id="LUHQ01000004">
    <property type="protein sequence ID" value="OAO99537.1"/>
    <property type="molecule type" value="Genomic_DNA"/>
</dbReference>
<accession>A0A178V1N7</accession>
<dbReference type="Gene3D" id="3.80.10.10">
    <property type="entry name" value="Ribonuclease Inhibitor"/>
    <property type="match status" value="1"/>
</dbReference>
<evidence type="ECO:0000256" key="1">
    <source>
        <dbReference type="SAM" id="MobiDB-lite"/>
    </source>
</evidence>
<evidence type="ECO:0000313" key="3">
    <source>
        <dbReference type="Proteomes" id="UP000078284"/>
    </source>
</evidence>
<dbReference type="AlphaFoldDB" id="A0A178V1N7"/>
<evidence type="ECO:0000313" key="2">
    <source>
        <dbReference type="EMBL" id="OAO99537.1"/>
    </source>
</evidence>
<comment type="caution">
    <text evidence="2">The sequence shown here is derived from an EMBL/GenBank/DDBJ whole genome shotgun (WGS) entry which is preliminary data.</text>
</comment>
<gene>
    <name evidence="2" type="ordered locus">AXX17_At4g03470</name>
</gene>
<feature type="compositionally biased region" description="Low complexity" evidence="1">
    <location>
        <begin position="205"/>
        <end position="223"/>
    </location>
</feature>